<gene>
    <name evidence="1" type="ORF">FE392_18940</name>
</gene>
<dbReference type="Pfam" id="PF07395">
    <property type="entry name" value="Mig-14"/>
    <property type="match status" value="1"/>
</dbReference>
<proteinExistence type="predicted"/>
<keyword evidence="2" id="KW-1185">Reference proteome</keyword>
<reference evidence="2" key="1">
    <citation type="journal article" date="2024" name="Toxins">
        <title>Genome Sequence Analysis of Native Xenorhabdus Strains Isolated from Entomopathogenic Nematodes in Argentina.</title>
        <authorList>
            <person name="Palma L."/>
            <person name="Frizzo L."/>
            <person name="Kaiser S."/>
            <person name="Berry C."/>
            <person name="Caballero P."/>
            <person name="Bode H.B."/>
            <person name="Del Valle E.E."/>
        </authorList>
    </citation>
    <scope>NUCLEOTIDE SEQUENCE [LARGE SCALE GENOMIC DNA]</scope>
    <source>
        <strain evidence="2">12</strain>
    </source>
</reference>
<protein>
    <recommendedName>
        <fullName evidence="3">Mig-14 family protein</fullName>
    </recommendedName>
</protein>
<accession>A0ABU4SEX7</accession>
<sequence length="293" mass="34496">MFGWKKANIENYKEAYELFGGGIVTSPEVLSFLHERFPLREKFFIKTNRNNEITSAICTWEDSHLAGDQSIALKHSINKYPLNFDEVLFPSDNKNRFFLPYKTKFLSCINSNDVINCSHIFNAHREICLVKEPSKKSISTRNRELNKFLKVGGEVINSLIFKVEDLVDIYDELYFSRRKEHILKKEMIELLKELPMLRFGNLLFLDSKPVAMQYTLKKENKHWVNYDYYNLGRKDIGISGIPLGTIAIWVNVKEAIQYSSDSTLKLRFSFGRPTFDYKERWCKREKLYKIITL</sequence>
<evidence type="ECO:0000313" key="1">
    <source>
        <dbReference type="EMBL" id="MDX7989344.1"/>
    </source>
</evidence>
<dbReference type="InterPro" id="IPR009977">
    <property type="entry name" value="Mig-14"/>
</dbReference>
<dbReference type="EMBL" id="VCDN01000130">
    <property type="protein sequence ID" value="MDX7989344.1"/>
    <property type="molecule type" value="Genomic_DNA"/>
</dbReference>
<dbReference type="Proteomes" id="UP001271890">
    <property type="component" value="Unassembled WGS sequence"/>
</dbReference>
<organism evidence="1 2">
    <name type="scientific">Xenorhabdus santafensis</name>
    <dbReference type="NCBI Taxonomy" id="2582833"/>
    <lineage>
        <taxon>Bacteria</taxon>
        <taxon>Pseudomonadati</taxon>
        <taxon>Pseudomonadota</taxon>
        <taxon>Gammaproteobacteria</taxon>
        <taxon>Enterobacterales</taxon>
        <taxon>Morganellaceae</taxon>
        <taxon>Xenorhabdus</taxon>
    </lineage>
</organism>
<comment type="caution">
    <text evidence="1">The sequence shown here is derived from an EMBL/GenBank/DDBJ whole genome shotgun (WGS) entry which is preliminary data.</text>
</comment>
<name>A0ABU4SEX7_9GAMM</name>
<evidence type="ECO:0000313" key="2">
    <source>
        <dbReference type="Proteomes" id="UP001271890"/>
    </source>
</evidence>
<dbReference type="RefSeq" id="WP_319931715.1">
    <property type="nucleotide sequence ID" value="NZ_VCDN01000130.1"/>
</dbReference>
<evidence type="ECO:0008006" key="3">
    <source>
        <dbReference type="Google" id="ProtNLM"/>
    </source>
</evidence>